<proteinExistence type="predicted"/>
<dbReference type="Pfam" id="PF14065">
    <property type="entry name" value="Pvc16_N"/>
    <property type="match status" value="1"/>
</dbReference>
<dbReference type="RefSeq" id="WP_193917665.1">
    <property type="nucleotide sequence ID" value="NZ_JADEXS020000001.1"/>
</dbReference>
<evidence type="ECO:0000259" key="1">
    <source>
        <dbReference type="Pfam" id="PF14065"/>
    </source>
</evidence>
<dbReference type="AlphaFoldDB" id="A0A8J6ZW81"/>
<gene>
    <name evidence="2" type="ORF">IQ276_15495</name>
</gene>
<protein>
    <submittedName>
        <fullName evidence="2">DUF4255 domain-containing protein</fullName>
    </submittedName>
</protein>
<keyword evidence="3" id="KW-1185">Reference proteome</keyword>
<evidence type="ECO:0000313" key="2">
    <source>
        <dbReference type="EMBL" id="MBE9023785.1"/>
    </source>
</evidence>
<comment type="caution">
    <text evidence="2">The sequence shown here is derived from an EMBL/GenBank/DDBJ whole genome shotgun (WGS) entry which is preliminary data.</text>
</comment>
<dbReference type="EMBL" id="JADEXS010000192">
    <property type="protein sequence ID" value="MBE9023785.1"/>
    <property type="molecule type" value="Genomic_DNA"/>
</dbReference>
<dbReference type="Proteomes" id="UP000622533">
    <property type="component" value="Unassembled WGS sequence"/>
</dbReference>
<sequence>MSNVLSIAAVTAVLKVLLENGLVSDPIAASVGDVIVTALPPDRISVEADERAQLNLFLYQVTQNRNVDWVSQEFRSRHSRLDGNLPSTTPPLALDLHYLLTAYGAKDFQSELLLGYAMHLLHKTQCITADIIENTLINASTTNTSSAFSQAVASISVSDLAEQIGQIKLTPEFFNMEETSKLWSALQTHYRPSATYLASMVLIESSKSENLEGFYMMPLSQPNIEQVTTLAKTEHQQMIVAGTTLMIRGKRLRGDITRIRLGNTETLLVPQDVKETQISLLVPVDLYPSVQSIQVVHLTIGNTGQTEHIVESNVAAFVLHPTITAFVGQVENNGGNFRSAEITVKFHPKVGKAQRVVLLLSDVSAQNQVAYSFLVAPRTEDTDAITIPIKNVKPGTYIVRVRVDGAESPLHKNQSGQYDSPQVTIS</sequence>
<feature type="domain" description="Pvc16 N-terminal" evidence="1">
    <location>
        <begin position="9"/>
        <end position="209"/>
    </location>
</feature>
<evidence type="ECO:0000313" key="3">
    <source>
        <dbReference type="Proteomes" id="UP000622533"/>
    </source>
</evidence>
<accession>A0A8J6ZW81</accession>
<dbReference type="InterPro" id="IPR025351">
    <property type="entry name" value="Pvc16_N"/>
</dbReference>
<organism evidence="2 3">
    <name type="scientific">Desmonostoc muscorum LEGE 12446</name>
    <dbReference type="NCBI Taxonomy" id="1828758"/>
    <lineage>
        <taxon>Bacteria</taxon>
        <taxon>Bacillati</taxon>
        <taxon>Cyanobacteriota</taxon>
        <taxon>Cyanophyceae</taxon>
        <taxon>Nostocales</taxon>
        <taxon>Nostocaceae</taxon>
        <taxon>Desmonostoc</taxon>
    </lineage>
</organism>
<name>A0A8J6ZW81_DESMC</name>
<reference evidence="2" key="1">
    <citation type="submission" date="2020-10" db="EMBL/GenBank/DDBJ databases">
        <authorList>
            <person name="Castelo-Branco R."/>
            <person name="Eusebio N."/>
            <person name="Adriana R."/>
            <person name="Vieira A."/>
            <person name="Brugerolle De Fraissinette N."/>
            <person name="Rezende De Castro R."/>
            <person name="Schneider M.P."/>
            <person name="Vasconcelos V."/>
            <person name="Leao P.N."/>
        </authorList>
    </citation>
    <scope>NUCLEOTIDE SEQUENCE</scope>
    <source>
        <strain evidence="2">LEGE 12446</strain>
    </source>
</reference>